<gene>
    <name evidence="2" type="ORF">GCM10010358_50760</name>
</gene>
<evidence type="ECO:0000313" key="3">
    <source>
        <dbReference type="Proteomes" id="UP000619244"/>
    </source>
</evidence>
<dbReference type="RefSeq" id="WP_190192615.1">
    <property type="nucleotide sequence ID" value="NZ_BMVU01000028.1"/>
</dbReference>
<comment type="caution">
    <text evidence="2">The sequence shown here is derived from an EMBL/GenBank/DDBJ whole genome shotgun (WGS) entry which is preliminary data.</text>
</comment>
<feature type="compositionally biased region" description="Low complexity" evidence="1">
    <location>
        <begin position="137"/>
        <end position="152"/>
    </location>
</feature>
<organism evidence="2 3">
    <name type="scientific">Streptomyces minutiscleroticus</name>
    <dbReference type="NCBI Taxonomy" id="68238"/>
    <lineage>
        <taxon>Bacteria</taxon>
        <taxon>Bacillati</taxon>
        <taxon>Actinomycetota</taxon>
        <taxon>Actinomycetes</taxon>
        <taxon>Kitasatosporales</taxon>
        <taxon>Streptomycetaceae</taxon>
        <taxon>Streptomyces</taxon>
    </lineage>
</organism>
<proteinExistence type="predicted"/>
<name>A0A918NRR3_9ACTN</name>
<dbReference type="EMBL" id="BMVU01000028">
    <property type="protein sequence ID" value="GGX90611.1"/>
    <property type="molecule type" value="Genomic_DNA"/>
</dbReference>
<protein>
    <submittedName>
        <fullName evidence="2">Uncharacterized protein</fullName>
    </submittedName>
</protein>
<reference evidence="2" key="1">
    <citation type="journal article" date="2014" name="Int. J. Syst. Evol. Microbiol.">
        <title>Complete genome sequence of Corynebacterium casei LMG S-19264T (=DSM 44701T), isolated from a smear-ripened cheese.</title>
        <authorList>
            <consortium name="US DOE Joint Genome Institute (JGI-PGF)"/>
            <person name="Walter F."/>
            <person name="Albersmeier A."/>
            <person name="Kalinowski J."/>
            <person name="Ruckert C."/>
        </authorList>
    </citation>
    <scope>NUCLEOTIDE SEQUENCE</scope>
    <source>
        <strain evidence="2">JCM 4790</strain>
    </source>
</reference>
<feature type="compositionally biased region" description="Basic and acidic residues" evidence="1">
    <location>
        <begin position="188"/>
        <end position="198"/>
    </location>
</feature>
<dbReference type="AlphaFoldDB" id="A0A918NRR3"/>
<keyword evidence="3" id="KW-1185">Reference proteome</keyword>
<feature type="region of interest" description="Disordered" evidence="1">
    <location>
        <begin position="129"/>
        <end position="152"/>
    </location>
</feature>
<reference evidence="2" key="2">
    <citation type="submission" date="2020-09" db="EMBL/GenBank/DDBJ databases">
        <authorList>
            <person name="Sun Q."/>
            <person name="Ohkuma M."/>
        </authorList>
    </citation>
    <scope>NUCLEOTIDE SEQUENCE</scope>
    <source>
        <strain evidence="2">JCM 4790</strain>
    </source>
</reference>
<feature type="compositionally biased region" description="Basic residues" evidence="1">
    <location>
        <begin position="199"/>
        <end position="210"/>
    </location>
</feature>
<accession>A0A918NRR3</accession>
<evidence type="ECO:0000313" key="2">
    <source>
        <dbReference type="EMBL" id="GGX90611.1"/>
    </source>
</evidence>
<feature type="compositionally biased region" description="Basic and acidic residues" evidence="1">
    <location>
        <begin position="213"/>
        <end position="222"/>
    </location>
</feature>
<feature type="region of interest" description="Disordered" evidence="1">
    <location>
        <begin position="173"/>
        <end position="222"/>
    </location>
</feature>
<sequence length="222" mass="22771">MDPASPHLSPARRPGRTWTVRLVGQRDRSAAVTCSAACRMPARSRDLAGLRRFAAAHAAAHAKAATVRPDAACQCRARQCSAHHGTRVRCSGGVVLTLRHDPAVGQVWTVAEVCEQCASLSPHVRIVGRAVPPPRPGAVRDAGADTGTGRAAAPAAPAAPLVAVPGGFSSAVPAAAVPGGFSSAGETPRPDGPKDVPRARRRTEHGRRSAPGRGRDGTGRGV</sequence>
<dbReference type="Proteomes" id="UP000619244">
    <property type="component" value="Unassembled WGS sequence"/>
</dbReference>
<evidence type="ECO:0000256" key="1">
    <source>
        <dbReference type="SAM" id="MobiDB-lite"/>
    </source>
</evidence>